<evidence type="ECO:0000256" key="1">
    <source>
        <dbReference type="ARBA" id="ARBA00023015"/>
    </source>
</evidence>
<keyword evidence="7" id="KW-1185">Reference proteome</keyword>
<dbReference type="Pfam" id="PF01418">
    <property type="entry name" value="HTH_6"/>
    <property type="match status" value="1"/>
</dbReference>
<dbReference type="KEGG" id="emt:CPZ25_013460"/>
<dbReference type="GO" id="GO:0003700">
    <property type="term" value="F:DNA-binding transcription factor activity"/>
    <property type="evidence" value="ECO:0007669"/>
    <property type="project" value="InterPro"/>
</dbReference>
<dbReference type="InterPro" id="IPR035472">
    <property type="entry name" value="RpiR-like_SIS"/>
</dbReference>
<keyword evidence="1" id="KW-0805">Transcription regulation</keyword>
<protein>
    <submittedName>
        <fullName evidence="6">MurR/RpiR family transcriptional regulator</fullName>
    </submittedName>
</protein>
<evidence type="ECO:0000313" key="7">
    <source>
        <dbReference type="Proteomes" id="UP000218387"/>
    </source>
</evidence>
<keyword evidence="2" id="KW-0238">DNA-binding</keyword>
<reference evidence="6 7" key="1">
    <citation type="submission" date="2018-05" db="EMBL/GenBank/DDBJ databases">
        <title>Genome comparison of Eubacterium sp.</title>
        <authorList>
            <person name="Feng Y."/>
            <person name="Sanchez-Andrea I."/>
            <person name="Stams A.J.M."/>
            <person name="De Vos W.M."/>
        </authorList>
    </citation>
    <scope>NUCLEOTIDE SEQUENCE [LARGE SCALE GENOMIC DNA]</scope>
    <source>
        <strain evidence="6 7">YI</strain>
    </source>
</reference>
<dbReference type="EMBL" id="CP029487">
    <property type="protein sequence ID" value="QCT72292.1"/>
    <property type="molecule type" value="Genomic_DNA"/>
</dbReference>
<evidence type="ECO:0000256" key="2">
    <source>
        <dbReference type="ARBA" id="ARBA00023125"/>
    </source>
</evidence>
<dbReference type="GO" id="GO:0097367">
    <property type="term" value="F:carbohydrate derivative binding"/>
    <property type="evidence" value="ECO:0007669"/>
    <property type="project" value="InterPro"/>
</dbReference>
<feature type="domain" description="HTH rpiR-type" evidence="4">
    <location>
        <begin position="8"/>
        <end position="84"/>
    </location>
</feature>
<sequence>MEVKGTLKSLLSDIRIKYNTFSKAQKRLADYILCEPEKVTLLSITELAGKGDTSETTVMRLLKKLEYDSYQVFRINLAKELTEKPGETLNEELSEEDGLATIKKKVIKHNVTAINDLEQTLSEDTIAEFLEFLAASKRVLFFGVGASASISQDALHKFGNIGINVCSHPDPHQMNIICAHSTPDDLFIAVSHTGESQEVLNAVSIARKNGSKIISLTSYSNSSLAKMSDLYLLSSTNDKKYHSEAMASRIVQLTIIDILYIATFMQNEDVYFEEMNKSRIAVALNKT</sequence>
<keyword evidence="3" id="KW-0804">Transcription</keyword>
<feature type="domain" description="SIS" evidence="5">
    <location>
        <begin position="129"/>
        <end position="269"/>
    </location>
</feature>
<dbReference type="GO" id="GO:1901135">
    <property type="term" value="P:carbohydrate derivative metabolic process"/>
    <property type="evidence" value="ECO:0007669"/>
    <property type="project" value="InterPro"/>
</dbReference>
<evidence type="ECO:0000259" key="4">
    <source>
        <dbReference type="PROSITE" id="PS51071"/>
    </source>
</evidence>
<evidence type="ECO:0000259" key="5">
    <source>
        <dbReference type="PROSITE" id="PS51464"/>
    </source>
</evidence>
<dbReference type="PROSITE" id="PS51071">
    <property type="entry name" value="HTH_RPIR"/>
    <property type="match status" value="1"/>
</dbReference>
<dbReference type="SUPFAM" id="SSF53697">
    <property type="entry name" value="SIS domain"/>
    <property type="match status" value="1"/>
</dbReference>
<dbReference type="Pfam" id="PF01380">
    <property type="entry name" value="SIS"/>
    <property type="match status" value="1"/>
</dbReference>
<dbReference type="Gene3D" id="3.40.50.10490">
    <property type="entry name" value="Glucose-6-phosphate isomerase like protein, domain 1"/>
    <property type="match status" value="1"/>
</dbReference>
<dbReference type="InterPro" id="IPR009057">
    <property type="entry name" value="Homeodomain-like_sf"/>
</dbReference>
<evidence type="ECO:0000256" key="3">
    <source>
        <dbReference type="ARBA" id="ARBA00023163"/>
    </source>
</evidence>
<dbReference type="GO" id="GO:0003677">
    <property type="term" value="F:DNA binding"/>
    <property type="evidence" value="ECO:0007669"/>
    <property type="project" value="UniProtKB-KW"/>
</dbReference>
<dbReference type="AlphaFoldDB" id="A0A4P9CC24"/>
<accession>A0A4P9CC24</accession>
<dbReference type="CDD" id="cd05013">
    <property type="entry name" value="SIS_RpiR"/>
    <property type="match status" value="1"/>
</dbReference>
<dbReference type="InterPro" id="IPR046348">
    <property type="entry name" value="SIS_dom_sf"/>
</dbReference>
<proteinExistence type="predicted"/>
<organism evidence="6 7">
    <name type="scientific">Eubacterium maltosivorans</name>
    <dbReference type="NCBI Taxonomy" id="2041044"/>
    <lineage>
        <taxon>Bacteria</taxon>
        <taxon>Bacillati</taxon>
        <taxon>Bacillota</taxon>
        <taxon>Clostridia</taxon>
        <taxon>Eubacteriales</taxon>
        <taxon>Eubacteriaceae</taxon>
        <taxon>Eubacterium</taxon>
    </lineage>
</organism>
<evidence type="ECO:0000313" key="6">
    <source>
        <dbReference type="EMBL" id="QCT72292.1"/>
    </source>
</evidence>
<dbReference type="Gene3D" id="1.10.10.10">
    <property type="entry name" value="Winged helix-like DNA-binding domain superfamily/Winged helix DNA-binding domain"/>
    <property type="match status" value="1"/>
</dbReference>
<dbReference type="InterPro" id="IPR047640">
    <property type="entry name" value="RpiR-like"/>
</dbReference>
<dbReference type="Proteomes" id="UP000218387">
    <property type="component" value="Chromosome"/>
</dbReference>
<dbReference type="InterPro" id="IPR000281">
    <property type="entry name" value="HTH_RpiR"/>
</dbReference>
<dbReference type="InterPro" id="IPR001347">
    <property type="entry name" value="SIS_dom"/>
</dbReference>
<dbReference type="SUPFAM" id="SSF46689">
    <property type="entry name" value="Homeodomain-like"/>
    <property type="match status" value="1"/>
</dbReference>
<dbReference type="PROSITE" id="PS51464">
    <property type="entry name" value="SIS"/>
    <property type="match status" value="1"/>
</dbReference>
<name>A0A4P9CC24_EUBML</name>
<dbReference type="InterPro" id="IPR036388">
    <property type="entry name" value="WH-like_DNA-bd_sf"/>
</dbReference>
<dbReference type="RefSeq" id="WP_096918823.1">
    <property type="nucleotide sequence ID" value="NZ_DBFBJY010000379.1"/>
</dbReference>
<gene>
    <name evidence="6" type="ORF">CPZ25_013460</name>
</gene>
<dbReference type="PANTHER" id="PTHR30514:SF1">
    <property type="entry name" value="HTH-TYPE TRANSCRIPTIONAL REGULATOR HEXR-RELATED"/>
    <property type="match status" value="1"/>
</dbReference>
<dbReference type="PANTHER" id="PTHR30514">
    <property type="entry name" value="GLUCOKINASE"/>
    <property type="match status" value="1"/>
</dbReference>